<dbReference type="EMBL" id="CAADGD010000005">
    <property type="protein sequence ID" value="VFK68733.1"/>
    <property type="molecule type" value="Genomic_DNA"/>
</dbReference>
<protein>
    <submittedName>
        <fullName evidence="2">Pentapeptide repeat-containing protein</fullName>
    </submittedName>
</protein>
<keyword evidence="1" id="KW-0472">Membrane</keyword>
<dbReference type="AlphaFoldDB" id="A0A451A081"/>
<accession>A0A451A081</accession>
<keyword evidence="1" id="KW-1133">Transmembrane helix</keyword>
<evidence type="ECO:0000313" key="2">
    <source>
        <dbReference type="EMBL" id="VFK59443.1"/>
    </source>
</evidence>
<keyword evidence="1" id="KW-0812">Transmembrane</keyword>
<dbReference type="SUPFAM" id="SSF141571">
    <property type="entry name" value="Pentapeptide repeat-like"/>
    <property type="match status" value="1"/>
</dbReference>
<dbReference type="InterPro" id="IPR044213">
    <property type="entry name" value="At2g44920-like"/>
</dbReference>
<dbReference type="PANTHER" id="PTHR47200">
    <property type="entry name" value="THYLAKOID LUMENAL 15 KDA PROTEIN 1, CHLOROPLASTIC"/>
    <property type="match status" value="1"/>
</dbReference>
<evidence type="ECO:0000313" key="3">
    <source>
        <dbReference type="EMBL" id="VFK68733.1"/>
    </source>
</evidence>
<dbReference type="EMBL" id="CAADFZ010000007">
    <property type="protein sequence ID" value="VFK59443.1"/>
    <property type="molecule type" value="Genomic_DNA"/>
</dbReference>
<name>A0A451A081_9GAMM</name>
<feature type="transmembrane region" description="Helical" evidence="1">
    <location>
        <begin position="58"/>
        <end position="83"/>
    </location>
</feature>
<proteinExistence type="predicted"/>
<dbReference type="InterPro" id="IPR001646">
    <property type="entry name" value="5peptide_repeat"/>
</dbReference>
<reference evidence="2" key="1">
    <citation type="submission" date="2019-02" db="EMBL/GenBank/DDBJ databases">
        <authorList>
            <person name="Gruber-Vodicka R. H."/>
            <person name="Seah K. B. B."/>
        </authorList>
    </citation>
    <scope>NUCLEOTIDE SEQUENCE</scope>
    <source>
        <strain evidence="3">BECK_BY19</strain>
        <strain evidence="2">BECK_BY8</strain>
    </source>
</reference>
<evidence type="ECO:0000256" key="1">
    <source>
        <dbReference type="SAM" id="Phobius"/>
    </source>
</evidence>
<organism evidence="2">
    <name type="scientific">Candidatus Kentrum sp. UNK</name>
    <dbReference type="NCBI Taxonomy" id="2126344"/>
    <lineage>
        <taxon>Bacteria</taxon>
        <taxon>Pseudomonadati</taxon>
        <taxon>Pseudomonadota</taxon>
        <taxon>Gammaproteobacteria</taxon>
        <taxon>Candidatus Kentrum</taxon>
    </lineage>
</organism>
<dbReference type="Pfam" id="PF00805">
    <property type="entry name" value="Pentapeptide"/>
    <property type="match status" value="1"/>
</dbReference>
<sequence>MTDTDFSHRKLRNRDFRGKNLRGARFTGADLRGARFQGADLTGADFSGARLGKTFRGALATALLSFWIGLLAGFLNFFAGLILDAVIEEIPGIHGDALIAWTRCRRGGDRRHLAVFPAA</sequence>
<gene>
    <name evidence="2" type="ORF">BECKUNK1418G_GA0071005_100715</name>
    <name evidence="3" type="ORF">BECKUNK1418H_GA0071006_100537</name>
</gene>
<dbReference type="Gene3D" id="2.160.20.80">
    <property type="entry name" value="E3 ubiquitin-protein ligase SopA"/>
    <property type="match status" value="1"/>
</dbReference>
<dbReference type="PANTHER" id="PTHR47200:SF2">
    <property type="entry name" value="THYLAKOID LUMENAL 15 KDA PROTEIN 1, CHLOROPLASTIC"/>
    <property type="match status" value="1"/>
</dbReference>